<keyword evidence="3" id="KW-0677">Repeat</keyword>
<dbReference type="CDD" id="cd01765">
    <property type="entry name" value="FERM_F0_F1"/>
    <property type="match status" value="1"/>
</dbReference>
<dbReference type="eggNOG" id="KOG4308">
    <property type="taxonomic scope" value="Eukaryota"/>
</dbReference>
<dbReference type="CDD" id="cd14473">
    <property type="entry name" value="FERM_B-lobe"/>
    <property type="match status" value="1"/>
</dbReference>
<dbReference type="eggNOG" id="KOG3529">
    <property type="taxonomic scope" value="Eukaryota"/>
</dbReference>
<dbReference type="VEuPathDB" id="AmoebaDB:NAEGRDRAFT_64748"/>
<dbReference type="GO" id="GO:0005634">
    <property type="term" value="C:nucleus"/>
    <property type="evidence" value="ECO:0007669"/>
    <property type="project" value="TreeGrafter"/>
</dbReference>
<sequence length="842" mass="94689">MSSKPILLTIKVLGGESVKKIAINPDETVQQLFDKLCEKLNITETKYFGICEQIFDDLNAPLDRFLDFEKTVEAEGVTELSELKFQVKHIKRPKAFSDPIAEELFFKQIQSNIVNEVYPCPEKLAVLLASLTVQILFGNHNASKHRVGYLNKVGLNVFLPRTVSRHDYAYWQERLFNLHTLHDGLTKREAMRKYIDTASTIPYFGMSFFEVKDDGSTELLLGVSEDGVFFFNSQNLKLVHSVPFEIISSWQITDDGVDVSFEEKEESHTISIVTTPLKQQMILSLIDEYYALLPESYKSDQKKPNNSKPFLLNDSKMYLDPVQRVFLGRFGSRLEYLKGYYMECCALGKEVPVRKFCHAIDKIIDQEQVYKDVDLSKSSITDSNVTIFTKSFLKALEYKPEKSFPWKENVDIETINMEGNNIKNGLSCVLDLLRQLKKLKSFNLSGSPIGDDGTVDLSQSLTVASDIRSLSLNDCRIGNKGLQSLFETLKWKKNLTVLDIGRNDFNGQHMLDFGKFLEGNLSIVELNLSNNASIDQKGLETLLKSLENNKRLQILDLSGINIGPKGGVKVAGLLEVNHNIKSLTLRDTKIGTDAFLKIGRACRTNFIIESLDLGNNQIGKGADKPTAKEACLFLTQPNTGIKKLILDDNQLDYGFGEMISECLINNKTLEYLNISGNNITKNGSIHENWGESIRKCQIKHLNFSRCSLKSAAYLDILSSASYNQGVQELILSENEPREGLKGVEAFLAKSQVKLLDLRKVKMNDNVFNKIGLALQGNSCLETLDVSENEITKDGALDFLNNFSNKNSTLKTLVLKFNPIPESERANVAKAILDQTCIENVTL</sequence>
<keyword evidence="2" id="KW-0433">Leucine-rich repeat</keyword>
<gene>
    <name evidence="5" type="ORF">NAEGRDRAFT_64748</name>
</gene>
<organism evidence="6">
    <name type="scientific">Naegleria gruberi</name>
    <name type="common">Amoeba</name>
    <dbReference type="NCBI Taxonomy" id="5762"/>
    <lineage>
        <taxon>Eukaryota</taxon>
        <taxon>Discoba</taxon>
        <taxon>Heterolobosea</taxon>
        <taxon>Tetramitia</taxon>
        <taxon>Eutetramitia</taxon>
        <taxon>Vahlkampfiidae</taxon>
        <taxon>Naegleria</taxon>
    </lineage>
</organism>
<dbReference type="GeneID" id="8848995"/>
<dbReference type="PROSITE" id="PS50057">
    <property type="entry name" value="FERM_3"/>
    <property type="match status" value="1"/>
</dbReference>
<dbReference type="RefSeq" id="XP_002679975.1">
    <property type="nucleotide sequence ID" value="XM_002679929.1"/>
</dbReference>
<evidence type="ECO:0000313" key="6">
    <source>
        <dbReference type="Proteomes" id="UP000006671"/>
    </source>
</evidence>
<evidence type="ECO:0000259" key="4">
    <source>
        <dbReference type="PROSITE" id="PS50057"/>
    </source>
</evidence>
<dbReference type="InterPro" id="IPR019748">
    <property type="entry name" value="FERM_central"/>
</dbReference>
<dbReference type="Proteomes" id="UP000006671">
    <property type="component" value="Unassembled WGS sequence"/>
</dbReference>
<dbReference type="InParanoid" id="D2V7C7"/>
<dbReference type="Gene3D" id="3.10.20.90">
    <property type="entry name" value="Phosphatidylinositol 3-kinase Catalytic Subunit, Chain A, domain 1"/>
    <property type="match status" value="1"/>
</dbReference>
<accession>D2V7C7</accession>
<proteinExistence type="predicted"/>
<dbReference type="OMA" id="YACIAEM"/>
<dbReference type="GO" id="GO:0006913">
    <property type="term" value="P:nucleocytoplasmic transport"/>
    <property type="evidence" value="ECO:0007669"/>
    <property type="project" value="TreeGrafter"/>
</dbReference>
<dbReference type="InterPro" id="IPR000299">
    <property type="entry name" value="FERM_domain"/>
</dbReference>
<name>D2V7C7_NAEGR</name>
<dbReference type="InterPro" id="IPR019749">
    <property type="entry name" value="Band_41_domain"/>
</dbReference>
<feature type="domain" description="FERM" evidence="4">
    <location>
        <begin position="6"/>
        <end position="297"/>
    </location>
</feature>
<dbReference type="InterPro" id="IPR011993">
    <property type="entry name" value="PH-like_dom_sf"/>
</dbReference>
<dbReference type="InterPro" id="IPR035963">
    <property type="entry name" value="FERM_2"/>
</dbReference>
<dbReference type="GO" id="GO:0048471">
    <property type="term" value="C:perinuclear region of cytoplasm"/>
    <property type="evidence" value="ECO:0007669"/>
    <property type="project" value="TreeGrafter"/>
</dbReference>
<dbReference type="InterPro" id="IPR018979">
    <property type="entry name" value="FERM_N"/>
</dbReference>
<dbReference type="GO" id="GO:0031267">
    <property type="term" value="F:small GTPase binding"/>
    <property type="evidence" value="ECO:0007669"/>
    <property type="project" value="TreeGrafter"/>
</dbReference>
<dbReference type="KEGG" id="ngr:NAEGRDRAFT_64748"/>
<evidence type="ECO:0000256" key="2">
    <source>
        <dbReference type="ARBA" id="ARBA00022614"/>
    </source>
</evidence>
<dbReference type="InterPro" id="IPR032675">
    <property type="entry name" value="LRR_dom_sf"/>
</dbReference>
<dbReference type="GO" id="GO:0005829">
    <property type="term" value="C:cytosol"/>
    <property type="evidence" value="ECO:0007669"/>
    <property type="project" value="TreeGrafter"/>
</dbReference>
<dbReference type="PANTHER" id="PTHR24113:SF12">
    <property type="entry name" value="RAN GTPASE-ACTIVATING PROTEIN 1"/>
    <property type="match status" value="1"/>
</dbReference>
<dbReference type="InterPro" id="IPR029071">
    <property type="entry name" value="Ubiquitin-like_domsf"/>
</dbReference>
<dbReference type="InterPro" id="IPR014352">
    <property type="entry name" value="FERM/acyl-CoA-bd_prot_sf"/>
</dbReference>
<dbReference type="SUPFAM" id="SSF47031">
    <property type="entry name" value="Second domain of FERM"/>
    <property type="match status" value="1"/>
</dbReference>
<dbReference type="Pfam" id="PF09379">
    <property type="entry name" value="FERM_N"/>
    <property type="match status" value="1"/>
</dbReference>
<dbReference type="PROSITE" id="PS51450">
    <property type="entry name" value="LRR"/>
    <property type="match status" value="1"/>
</dbReference>
<dbReference type="OrthoDB" id="120976at2759"/>
<keyword evidence="6" id="KW-1185">Reference proteome</keyword>
<dbReference type="EMBL" id="GG738855">
    <property type="protein sequence ID" value="EFC47231.1"/>
    <property type="molecule type" value="Genomic_DNA"/>
</dbReference>
<keyword evidence="1" id="KW-0343">GTPase activation</keyword>
<dbReference type="SUPFAM" id="SSF54236">
    <property type="entry name" value="Ubiquitin-like"/>
    <property type="match status" value="1"/>
</dbReference>
<dbReference type="STRING" id="5762.D2V7C7"/>
<dbReference type="SMART" id="SM00295">
    <property type="entry name" value="B41"/>
    <property type="match status" value="1"/>
</dbReference>
<dbReference type="InterPro" id="IPR001611">
    <property type="entry name" value="Leu-rich_rpt"/>
</dbReference>
<dbReference type="AlphaFoldDB" id="D2V7C7"/>
<dbReference type="GO" id="GO:0005096">
    <property type="term" value="F:GTPase activator activity"/>
    <property type="evidence" value="ECO:0007669"/>
    <property type="project" value="UniProtKB-KW"/>
</dbReference>
<dbReference type="SUPFAM" id="SSF52047">
    <property type="entry name" value="RNI-like"/>
    <property type="match status" value="2"/>
</dbReference>
<evidence type="ECO:0000313" key="5">
    <source>
        <dbReference type="EMBL" id="EFC47231.1"/>
    </source>
</evidence>
<evidence type="ECO:0000256" key="1">
    <source>
        <dbReference type="ARBA" id="ARBA00022468"/>
    </source>
</evidence>
<dbReference type="Pfam" id="PF00373">
    <property type="entry name" value="FERM_M"/>
    <property type="match status" value="1"/>
</dbReference>
<reference evidence="5 6" key="1">
    <citation type="journal article" date="2010" name="Cell">
        <title>The genome of Naegleria gruberi illuminates early eukaryotic versatility.</title>
        <authorList>
            <person name="Fritz-Laylin L.K."/>
            <person name="Prochnik S.E."/>
            <person name="Ginger M.L."/>
            <person name="Dacks J.B."/>
            <person name="Carpenter M.L."/>
            <person name="Field M.C."/>
            <person name="Kuo A."/>
            <person name="Paredez A."/>
            <person name="Chapman J."/>
            <person name="Pham J."/>
            <person name="Shu S."/>
            <person name="Neupane R."/>
            <person name="Cipriano M."/>
            <person name="Mancuso J."/>
            <person name="Tu H."/>
            <person name="Salamov A."/>
            <person name="Lindquist E."/>
            <person name="Shapiro H."/>
            <person name="Lucas S."/>
            <person name="Grigoriev I.V."/>
            <person name="Cande W.Z."/>
            <person name="Fulton C."/>
            <person name="Rokhsar D.S."/>
            <person name="Dawson S.C."/>
        </authorList>
    </citation>
    <scope>NUCLEOTIDE SEQUENCE [LARGE SCALE GENOMIC DNA]</scope>
    <source>
        <strain evidence="5 6">NEG-M</strain>
    </source>
</reference>
<dbReference type="Gene3D" id="1.20.80.10">
    <property type="match status" value="1"/>
</dbReference>
<dbReference type="PRINTS" id="PR00935">
    <property type="entry name" value="BAND41"/>
</dbReference>
<dbReference type="Gene3D" id="3.80.10.10">
    <property type="entry name" value="Ribonuclease Inhibitor"/>
    <property type="match status" value="4"/>
</dbReference>
<protein>
    <submittedName>
        <fullName evidence="5">Predicted protein</fullName>
    </submittedName>
</protein>
<dbReference type="Gene3D" id="2.30.29.30">
    <property type="entry name" value="Pleckstrin-homology domain (PH domain)/Phosphotyrosine-binding domain (PTB)"/>
    <property type="match status" value="1"/>
</dbReference>
<dbReference type="InterPro" id="IPR027038">
    <property type="entry name" value="RanGap"/>
</dbReference>
<dbReference type="PANTHER" id="PTHR24113">
    <property type="entry name" value="RAN GTPASE-ACTIVATING PROTEIN 1"/>
    <property type="match status" value="1"/>
</dbReference>
<dbReference type="Pfam" id="PF13516">
    <property type="entry name" value="LRR_6"/>
    <property type="match status" value="4"/>
</dbReference>
<evidence type="ECO:0000256" key="3">
    <source>
        <dbReference type="ARBA" id="ARBA00022737"/>
    </source>
</evidence>
<dbReference type="SMART" id="SM00368">
    <property type="entry name" value="LRR_RI"/>
    <property type="match status" value="7"/>
</dbReference>